<evidence type="ECO:0000313" key="3">
    <source>
        <dbReference type="Proteomes" id="UP000263377"/>
    </source>
</evidence>
<dbReference type="AlphaFoldDB" id="A0A372ZSY9"/>
<sequence length="84" mass="9454">MGIRSRGHQRGRRDQRERDQAPPPERYGYLVTYAVRGEPGARRAEVTVLPGYSQEDDIPRILAARLTGRPADEASITVLDVRPI</sequence>
<keyword evidence="3" id="KW-1185">Reference proteome</keyword>
<accession>A0A372ZSY9</accession>
<evidence type="ECO:0000313" key="2">
    <source>
        <dbReference type="EMBL" id="RGD58337.1"/>
    </source>
</evidence>
<evidence type="ECO:0000256" key="1">
    <source>
        <dbReference type="SAM" id="MobiDB-lite"/>
    </source>
</evidence>
<protein>
    <submittedName>
        <fullName evidence="2">Uncharacterized protein</fullName>
    </submittedName>
</protein>
<gene>
    <name evidence="2" type="ORF">DR950_11540</name>
</gene>
<dbReference type="EMBL" id="QVIG01000001">
    <property type="protein sequence ID" value="RGD58337.1"/>
    <property type="molecule type" value="Genomic_DNA"/>
</dbReference>
<dbReference type="Proteomes" id="UP000263377">
    <property type="component" value="Unassembled WGS sequence"/>
</dbReference>
<organism evidence="2 3">
    <name type="scientific">Kitasatospora xanthocidica</name>
    <dbReference type="NCBI Taxonomy" id="83382"/>
    <lineage>
        <taxon>Bacteria</taxon>
        <taxon>Bacillati</taxon>
        <taxon>Actinomycetota</taxon>
        <taxon>Actinomycetes</taxon>
        <taxon>Kitasatosporales</taxon>
        <taxon>Streptomycetaceae</taxon>
        <taxon>Kitasatospora</taxon>
    </lineage>
</organism>
<comment type="caution">
    <text evidence="2">The sequence shown here is derived from an EMBL/GenBank/DDBJ whole genome shotgun (WGS) entry which is preliminary data.</text>
</comment>
<name>A0A372ZSY9_9ACTN</name>
<proteinExistence type="predicted"/>
<feature type="region of interest" description="Disordered" evidence="1">
    <location>
        <begin position="1"/>
        <end position="26"/>
    </location>
</feature>
<feature type="compositionally biased region" description="Basic residues" evidence="1">
    <location>
        <begin position="1"/>
        <end position="11"/>
    </location>
</feature>
<dbReference type="RefSeq" id="WP_049658988.1">
    <property type="nucleotide sequence ID" value="NZ_QVIG01000001.1"/>
</dbReference>
<reference evidence="2 3" key="1">
    <citation type="submission" date="2018-08" db="EMBL/GenBank/DDBJ databases">
        <title>Diversity &amp; Physiological Properties of Lignin-Decomposing Actinobacteria from Soil.</title>
        <authorList>
            <person name="Roh S.G."/>
            <person name="Kim S.B."/>
        </authorList>
    </citation>
    <scope>NUCLEOTIDE SEQUENCE [LARGE SCALE GENOMIC DNA]</scope>
    <source>
        <strain evidence="2 3">MMS17-GH009</strain>
    </source>
</reference>